<keyword evidence="4" id="KW-1185">Reference proteome</keyword>
<evidence type="ECO:0000313" key="3">
    <source>
        <dbReference type="EMBL" id="GAK48579.1"/>
    </source>
</evidence>
<comment type="caution">
    <text evidence="3">The sequence shown here is derived from an EMBL/GenBank/DDBJ whole genome shotgun (WGS) entry which is preliminary data.</text>
</comment>
<accession>A0A081BKL1</accession>
<dbReference type="AlphaFoldDB" id="A0A081BKL1"/>
<name>A0A081BKL1_9LACO</name>
<organism evidence="3 4">
    <name type="scientific">Secundilactobacillus oryzae JCM 18671</name>
    <dbReference type="NCBI Taxonomy" id="1291743"/>
    <lineage>
        <taxon>Bacteria</taxon>
        <taxon>Bacillati</taxon>
        <taxon>Bacillota</taxon>
        <taxon>Bacilli</taxon>
        <taxon>Lactobacillales</taxon>
        <taxon>Lactobacillaceae</taxon>
        <taxon>Secundilactobacillus</taxon>
    </lineage>
</organism>
<dbReference type="PROSITE" id="PS51257">
    <property type="entry name" value="PROKAR_LIPOPROTEIN"/>
    <property type="match status" value="1"/>
</dbReference>
<feature type="compositionally biased region" description="Polar residues" evidence="1">
    <location>
        <begin position="62"/>
        <end position="72"/>
    </location>
</feature>
<dbReference type="EMBL" id="BBJM01000039">
    <property type="protein sequence ID" value="GAK48579.1"/>
    <property type="molecule type" value="Genomic_DNA"/>
</dbReference>
<feature type="signal peptide" evidence="2">
    <location>
        <begin position="1"/>
        <end position="22"/>
    </location>
</feature>
<feature type="region of interest" description="Disordered" evidence="1">
    <location>
        <begin position="24"/>
        <end position="73"/>
    </location>
</feature>
<evidence type="ECO:0000256" key="2">
    <source>
        <dbReference type="SAM" id="SignalP"/>
    </source>
</evidence>
<evidence type="ECO:0008006" key="5">
    <source>
        <dbReference type="Google" id="ProtNLM"/>
    </source>
</evidence>
<feature type="compositionally biased region" description="Low complexity" evidence="1">
    <location>
        <begin position="30"/>
        <end position="53"/>
    </location>
</feature>
<proteinExistence type="predicted"/>
<protein>
    <recommendedName>
        <fullName evidence="5">Lipoprotein</fullName>
    </recommendedName>
</protein>
<gene>
    <name evidence="3" type="ORF">LOSG293_390070</name>
</gene>
<reference evidence="3" key="1">
    <citation type="journal article" date="2014" name="Genome Announc.">
        <title>Draft Genome Sequence of Lactobacillus oryzae Strain SG293T.</title>
        <authorList>
            <person name="Tanizawa Y."/>
            <person name="Fujisawa T."/>
            <person name="Mochizuki T."/>
            <person name="Kaminuma E."/>
            <person name="Nakamura Y."/>
            <person name="Tohno M."/>
        </authorList>
    </citation>
    <scope>NUCLEOTIDE SEQUENCE [LARGE SCALE GENOMIC DNA]</scope>
    <source>
        <strain evidence="3">SG293</strain>
    </source>
</reference>
<evidence type="ECO:0000313" key="4">
    <source>
        <dbReference type="Proteomes" id="UP000028700"/>
    </source>
</evidence>
<dbReference type="STRING" id="1291743.LOSG293_390070"/>
<dbReference type="OrthoDB" id="2328788at2"/>
<evidence type="ECO:0000256" key="1">
    <source>
        <dbReference type="SAM" id="MobiDB-lite"/>
    </source>
</evidence>
<sequence length="246" mass="26206">MKKSLVLMLALPVILLAGCHQANQSKPQQSASSEATTSSASSAAKSSSSTASSNRDAANFSVPKSDQQNKNYVKSGKLTKLNEFSYDPYGTKLTLKKEQRQSRKTANKQLEYSLVSQRVYSNKPTTKAALKAAQSAFSLVKLSNPYTTLQLKFKVTNRLNKPILIDGIKQIKFANKAIITSAAGLSDSSAGQQIAANSLKTFTAMALLPSNNLKAVSPATISFSGGYNESGTQISATPPALTVSFK</sequence>
<dbReference type="eggNOG" id="ENOG502ZK2C">
    <property type="taxonomic scope" value="Bacteria"/>
</dbReference>
<feature type="chain" id="PRO_5001755123" description="Lipoprotein" evidence="2">
    <location>
        <begin position="23"/>
        <end position="246"/>
    </location>
</feature>
<keyword evidence="2" id="KW-0732">Signal</keyword>
<dbReference type="Proteomes" id="UP000028700">
    <property type="component" value="Unassembled WGS sequence"/>
</dbReference>
<dbReference type="RefSeq" id="WP_034529366.1">
    <property type="nucleotide sequence ID" value="NZ_BBJM01000039.1"/>
</dbReference>